<keyword evidence="2" id="KW-0472">Membrane</keyword>
<feature type="coiled-coil region" evidence="1">
    <location>
        <begin position="47"/>
        <end position="91"/>
    </location>
</feature>
<evidence type="ECO:0000313" key="3">
    <source>
        <dbReference type="EMBL" id="VAW79062.1"/>
    </source>
</evidence>
<accession>A0A3B0YUQ3</accession>
<dbReference type="GO" id="GO:0043107">
    <property type="term" value="P:type IV pilus-dependent motility"/>
    <property type="evidence" value="ECO:0007669"/>
    <property type="project" value="TreeGrafter"/>
</dbReference>
<dbReference type="PANTHER" id="PTHR40278">
    <property type="entry name" value="DNA UTILIZATION PROTEIN HOFN"/>
    <property type="match status" value="1"/>
</dbReference>
<dbReference type="Pfam" id="PF05137">
    <property type="entry name" value="PilN"/>
    <property type="match status" value="1"/>
</dbReference>
<organism evidence="3">
    <name type="scientific">hydrothermal vent metagenome</name>
    <dbReference type="NCBI Taxonomy" id="652676"/>
    <lineage>
        <taxon>unclassified sequences</taxon>
        <taxon>metagenomes</taxon>
        <taxon>ecological metagenomes</taxon>
    </lineage>
</organism>
<keyword evidence="2" id="KW-1133">Transmembrane helix</keyword>
<dbReference type="EMBL" id="UOFN01000106">
    <property type="protein sequence ID" value="VAW79062.1"/>
    <property type="molecule type" value="Genomic_DNA"/>
</dbReference>
<keyword evidence="2" id="KW-0812">Transmembrane</keyword>
<proteinExistence type="predicted"/>
<feature type="transmembrane region" description="Helical" evidence="2">
    <location>
        <begin position="21"/>
        <end position="41"/>
    </location>
</feature>
<evidence type="ECO:0000256" key="2">
    <source>
        <dbReference type="SAM" id="Phobius"/>
    </source>
</evidence>
<protein>
    <submittedName>
        <fullName evidence="3">Type IV pilus biogenesis protein PilN</fullName>
    </submittedName>
</protein>
<dbReference type="InterPro" id="IPR052534">
    <property type="entry name" value="Extracell_DNA_Util/SecSys_Comp"/>
</dbReference>
<dbReference type="PANTHER" id="PTHR40278:SF2">
    <property type="entry name" value="TYPE IV PILUS INNER MEMBRANE COMPONENT PILN"/>
    <property type="match status" value="1"/>
</dbReference>
<dbReference type="InterPro" id="IPR007813">
    <property type="entry name" value="PilN"/>
</dbReference>
<evidence type="ECO:0000256" key="1">
    <source>
        <dbReference type="SAM" id="Coils"/>
    </source>
</evidence>
<reference evidence="3" key="1">
    <citation type="submission" date="2018-06" db="EMBL/GenBank/DDBJ databases">
        <authorList>
            <person name="Zhirakovskaya E."/>
        </authorList>
    </citation>
    <scope>NUCLEOTIDE SEQUENCE</scope>
</reference>
<dbReference type="AlphaFoldDB" id="A0A3B0YUQ3"/>
<name>A0A3B0YUQ3_9ZZZZ</name>
<sequence length="189" mass="21281">MAHINLLPWREELRKEQQQQFAVVGAGTAIVGALLILLTHMQMNGLIDQQNNRNKYLQTEISALDEKIATIKNLEKTKADLLARMDIIQQLQHSRPQSVHLMDELVYTMPDGVFLSTISQKGSALTLVGVAQSNARVSAYMRNIDNSEWIGKPRLDVIETKEEDNRRTATFVLRANQVAPSENTDEENG</sequence>
<gene>
    <name evidence="3" type="ORF">MNBD_GAMMA15-2585</name>
</gene>
<keyword evidence="1" id="KW-0175">Coiled coil</keyword>
<dbReference type="GO" id="GO:0043683">
    <property type="term" value="P:type IV pilus assembly"/>
    <property type="evidence" value="ECO:0007669"/>
    <property type="project" value="TreeGrafter"/>
</dbReference>